<reference evidence="1" key="1">
    <citation type="submission" date="2023-03" db="EMBL/GenBank/DDBJ databases">
        <title>Chromosome-level genomes of two armyworms, Mythimna separata and Mythimna loreyi, provide insights into the biosynthesis and reception of sex pheromones.</title>
        <authorList>
            <person name="Zhao H."/>
        </authorList>
    </citation>
    <scope>NUCLEOTIDE SEQUENCE</scope>
    <source>
        <strain evidence="1">BeijingLab</strain>
    </source>
</reference>
<comment type="caution">
    <text evidence="1">The sequence shown here is derived from an EMBL/GenBank/DDBJ whole genome shotgun (WGS) entry which is preliminary data.</text>
</comment>
<organism evidence="1 2">
    <name type="scientific">Mythimna loreyi</name>
    <dbReference type="NCBI Taxonomy" id="667449"/>
    <lineage>
        <taxon>Eukaryota</taxon>
        <taxon>Metazoa</taxon>
        <taxon>Ecdysozoa</taxon>
        <taxon>Arthropoda</taxon>
        <taxon>Hexapoda</taxon>
        <taxon>Insecta</taxon>
        <taxon>Pterygota</taxon>
        <taxon>Neoptera</taxon>
        <taxon>Endopterygota</taxon>
        <taxon>Lepidoptera</taxon>
        <taxon>Glossata</taxon>
        <taxon>Ditrysia</taxon>
        <taxon>Noctuoidea</taxon>
        <taxon>Noctuidae</taxon>
        <taxon>Noctuinae</taxon>
        <taxon>Hadenini</taxon>
        <taxon>Mythimna</taxon>
    </lineage>
</organism>
<keyword evidence="2" id="KW-1185">Reference proteome</keyword>
<dbReference type="EMBL" id="CM056807">
    <property type="protein sequence ID" value="KAJ8705846.1"/>
    <property type="molecule type" value="Genomic_DNA"/>
</dbReference>
<proteinExistence type="predicted"/>
<gene>
    <name evidence="1" type="ORF">PYW08_012892</name>
</gene>
<protein>
    <submittedName>
        <fullName evidence="1">Uncharacterized protein</fullName>
    </submittedName>
</protein>
<name>A0ACC2Q3B4_9NEOP</name>
<accession>A0ACC2Q3B4</accession>
<sequence length="330" mass="38135">MCDEMCRLCLNKDNLMPLFPNLEEKDNFSHVLFLTTGLKIQHNDGFPQNICGKCMQDVNSASHLRNRSQQSEQRLTELGYQRNIENSNDFIENMVKTDEFTTEILENPSTSNEVYDDFVNFDGLPELQVEIEFDRLDHNGGELKWPPDGTVKKLSRKEKRQQYLDIVEGKFDPEGPVKCKVCKKSVSNWKCFISHAKLHLGFNFVCEFCGKSFISSTQLKRHCRSHHGMTRELACQHCSYLALDTAQLKLHERRVHTLERPYPCADCGASYHSRRCLVQHIESHRTVAAVQCELCPQVFKSTRQLSRHRYRAHKQTTPRANLSASLDQPS</sequence>
<evidence type="ECO:0000313" key="2">
    <source>
        <dbReference type="Proteomes" id="UP001231649"/>
    </source>
</evidence>
<dbReference type="Proteomes" id="UP001231649">
    <property type="component" value="Chromosome 31"/>
</dbReference>
<evidence type="ECO:0000313" key="1">
    <source>
        <dbReference type="EMBL" id="KAJ8705846.1"/>
    </source>
</evidence>